<sequence length="177" mass="18918">MHQMPVKPARSATGTASKGRPAAQAVVPRGGRRAALQGGFTLLELLVVISIMALATAGVSLAIRDSGEQQLEREAQRLATLLESARAQARTNGALVIWRPMPQGFRFEGLPPNVKMPTQWLQTPVLVQPNTPVVLGPEPLIPRQSITLSLPGSNSAPLRLATDGLRPFSIQNLQVTP</sequence>
<dbReference type="EMBL" id="AWTN01000105">
    <property type="protein sequence ID" value="KGG87898.1"/>
    <property type="molecule type" value="Genomic_DNA"/>
</dbReference>
<dbReference type="NCBIfam" id="TIGR02532">
    <property type="entry name" value="IV_pilin_GFxxxE"/>
    <property type="match status" value="1"/>
</dbReference>
<keyword evidence="2" id="KW-0812">Transmembrane</keyword>
<dbReference type="SUPFAM" id="SSF54523">
    <property type="entry name" value="Pili subunits"/>
    <property type="match status" value="1"/>
</dbReference>
<keyword evidence="2" id="KW-1133">Transmembrane helix</keyword>
<feature type="transmembrane region" description="Helical" evidence="2">
    <location>
        <begin position="42"/>
        <end position="63"/>
    </location>
</feature>
<proteinExistence type="predicted"/>
<dbReference type="InterPro" id="IPR012902">
    <property type="entry name" value="N_methyl_site"/>
</dbReference>
<evidence type="ECO:0000313" key="4">
    <source>
        <dbReference type="Proteomes" id="UP000029567"/>
    </source>
</evidence>
<keyword evidence="2" id="KW-0472">Membrane</keyword>
<accession>A0A096BPU5</accession>
<name>A0A096BPU5_9BURK</name>
<evidence type="ECO:0000313" key="3">
    <source>
        <dbReference type="EMBL" id="KGG87898.1"/>
    </source>
</evidence>
<evidence type="ECO:0000256" key="2">
    <source>
        <dbReference type="SAM" id="Phobius"/>
    </source>
</evidence>
<evidence type="ECO:0000256" key="1">
    <source>
        <dbReference type="SAM" id="MobiDB-lite"/>
    </source>
</evidence>
<protein>
    <submittedName>
        <fullName evidence="3">General secretion pathway protein H</fullName>
    </submittedName>
</protein>
<dbReference type="InterPro" id="IPR045584">
    <property type="entry name" value="Pilin-like"/>
</dbReference>
<feature type="region of interest" description="Disordered" evidence="1">
    <location>
        <begin position="1"/>
        <end position="28"/>
    </location>
</feature>
<organism evidence="3 4">
    <name type="scientific">Comamonas thiooxydans</name>
    <dbReference type="NCBI Taxonomy" id="363952"/>
    <lineage>
        <taxon>Bacteria</taxon>
        <taxon>Pseudomonadati</taxon>
        <taxon>Pseudomonadota</taxon>
        <taxon>Betaproteobacteria</taxon>
        <taxon>Burkholderiales</taxon>
        <taxon>Comamonadaceae</taxon>
        <taxon>Comamonas</taxon>
    </lineage>
</organism>
<dbReference type="PROSITE" id="PS00409">
    <property type="entry name" value="PROKAR_NTER_METHYL"/>
    <property type="match status" value="1"/>
</dbReference>
<comment type="caution">
    <text evidence="3">The sequence shown here is derived from an EMBL/GenBank/DDBJ whole genome shotgun (WGS) entry which is preliminary data.</text>
</comment>
<dbReference type="AlphaFoldDB" id="A0A096BPU5"/>
<reference evidence="3 4" key="1">
    <citation type="submission" date="2013-09" db="EMBL/GenBank/DDBJ databases">
        <title>High correlation between genotypes and phenotypes of environmental bacteria Comamonas testosteroni strains.</title>
        <authorList>
            <person name="Liu L."/>
            <person name="Zhu W."/>
            <person name="Xia X."/>
            <person name="Xu B."/>
            <person name="Luo M."/>
            <person name="Wang G."/>
        </authorList>
    </citation>
    <scope>NUCLEOTIDE SEQUENCE [LARGE SCALE GENOMIC DNA]</scope>
    <source>
        <strain evidence="3 4">JL14</strain>
    </source>
</reference>
<dbReference type="Proteomes" id="UP000029567">
    <property type="component" value="Unassembled WGS sequence"/>
</dbReference>
<dbReference type="Pfam" id="PF07963">
    <property type="entry name" value="N_methyl"/>
    <property type="match status" value="1"/>
</dbReference>
<gene>
    <name evidence="3" type="ORF">P245_18545</name>
</gene>